<dbReference type="InterPro" id="IPR050727">
    <property type="entry name" value="GH43_arabinanases"/>
</dbReference>
<dbReference type="Pfam" id="PF04616">
    <property type="entry name" value="Glyco_hydro_43"/>
    <property type="match status" value="1"/>
</dbReference>
<evidence type="ECO:0000256" key="1">
    <source>
        <dbReference type="ARBA" id="ARBA00004834"/>
    </source>
</evidence>
<proteinExistence type="inferred from homology"/>
<reference evidence="7 8" key="1">
    <citation type="submission" date="2019-11" db="EMBL/GenBank/DDBJ databases">
        <authorList>
            <person name="Zheng R.K."/>
            <person name="Sun C.M."/>
        </authorList>
    </citation>
    <scope>NUCLEOTIDE SEQUENCE [LARGE SCALE GENOMIC DNA]</scope>
    <source>
        <strain evidence="7 8">WC007</strain>
    </source>
</reference>
<accession>A0A6I6JLI2</accession>
<dbReference type="EMBL" id="CP046401">
    <property type="protein sequence ID" value="QGY43676.1"/>
    <property type="molecule type" value="Genomic_DNA"/>
</dbReference>
<comment type="similarity">
    <text evidence="2 5">Belongs to the glycosyl hydrolase 43 family.</text>
</comment>
<dbReference type="AlphaFoldDB" id="A0A6I6JLI2"/>
<evidence type="ECO:0000256" key="4">
    <source>
        <dbReference type="ARBA" id="ARBA00023295"/>
    </source>
</evidence>
<dbReference type="GO" id="GO:0004553">
    <property type="term" value="F:hydrolase activity, hydrolyzing O-glycosyl compounds"/>
    <property type="evidence" value="ECO:0007669"/>
    <property type="project" value="InterPro"/>
</dbReference>
<keyword evidence="8" id="KW-1185">Reference proteome</keyword>
<dbReference type="RefSeq" id="WP_158865041.1">
    <property type="nucleotide sequence ID" value="NZ_CP046401.1"/>
</dbReference>
<dbReference type="InterPro" id="IPR023296">
    <property type="entry name" value="Glyco_hydro_beta-prop_sf"/>
</dbReference>
<sequence length="353" mass="40516">MMTKKQLFGWLTGLISITILLSGFIPYNLESPSFSKEKKKENPFPKLNDFKLKEITGVGYEENCYRRDNSNVIKVKDYYYVYYNKGPFWKNFHKEWEGSVWGARSHDGIHWEEIGEMVSKGDAGEWDHWATYCPNILEGNDGKYYLYFTGQPENQAAQGPIYVGVAISNSPEGPFEKYADNPIFSPTQQTGDFDGHRVDDASIIFRNGRYWMYYKGRPYANGQVDLKTIESTKIGIAFSKKPTGPWSRYKRNPVINEGHEIMVWPHKNGVGIVSCHYVKTSQGRSLEQGVYWSADGKKFNKYEHPKGMKLRNPGCYYSANTEGTTWGISFKNGKHGGGDCYLLRWEADFSCIK</sequence>
<feature type="transmembrane region" description="Helical" evidence="6">
    <location>
        <begin position="7"/>
        <end position="29"/>
    </location>
</feature>
<dbReference type="PANTHER" id="PTHR43301">
    <property type="entry name" value="ARABINAN ENDO-1,5-ALPHA-L-ARABINOSIDASE"/>
    <property type="match status" value="1"/>
</dbReference>
<keyword evidence="3 5" id="KW-0378">Hydrolase</keyword>
<evidence type="ECO:0000256" key="2">
    <source>
        <dbReference type="ARBA" id="ARBA00009865"/>
    </source>
</evidence>
<keyword evidence="6" id="KW-1133">Transmembrane helix</keyword>
<dbReference type="InterPro" id="IPR006710">
    <property type="entry name" value="Glyco_hydro_43"/>
</dbReference>
<evidence type="ECO:0000313" key="7">
    <source>
        <dbReference type="EMBL" id="QGY43676.1"/>
    </source>
</evidence>
<dbReference type="GO" id="GO:0005975">
    <property type="term" value="P:carbohydrate metabolic process"/>
    <property type="evidence" value="ECO:0007669"/>
    <property type="project" value="InterPro"/>
</dbReference>
<dbReference type="SUPFAM" id="SSF75005">
    <property type="entry name" value="Arabinanase/levansucrase/invertase"/>
    <property type="match status" value="1"/>
</dbReference>
<protein>
    <submittedName>
        <fullName evidence="7">Family 43 glycosylhydrolase</fullName>
    </submittedName>
</protein>
<name>A0A6I6JLI2_9BACT</name>
<keyword evidence="6" id="KW-0812">Transmembrane</keyword>
<dbReference type="KEGG" id="mcos:GM418_08400"/>
<evidence type="ECO:0000256" key="5">
    <source>
        <dbReference type="RuleBase" id="RU361187"/>
    </source>
</evidence>
<evidence type="ECO:0000256" key="6">
    <source>
        <dbReference type="SAM" id="Phobius"/>
    </source>
</evidence>
<keyword evidence="6" id="KW-0472">Membrane</keyword>
<evidence type="ECO:0000313" key="8">
    <source>
        <dbReference type="Proteomes" id="UP000428260"/>
    </source>
</evidence>
<gene>
    <name evidence="7" type="ORF">GM418_08400</name>
</gene>
<dbReference type="Proteomes" id="UP000428260">
    <property type="component" value="Chromosome"/>
</dbReference>
<comment type="pathway">
    <text evidence="1">Glycan metabolism; L-arabinan degradation.</text>
</comment>
<organism evidence="7 8">
    <name type="scientific">Maribellus comscasis</name>
    <dbReference type="NCBI Taxonomy" id="2681766"/>
    <lineage>
        <taxon>Bacteria</taxon>
        <taxon>Pseudomonadati</taxon>
        <taxon>Bacteroidota</taxon>
        <taxon>Bacteroidia</taxon>
        <taxon>Marinilabiliales</taxon>
        <taxon>Prolixibacteraceae</taxon>
        <taxon>Maribellus</taxon>
    </lineage>
</organism>
<dbReference type="PANTHER" id="PTHR43301:SF3">
    <property type="entry name" value="ARABINAN ENDO-1,5-ALPHA-L-ARABINOSIDASE A-RELATED"/>
    <property type="match status" value="1"/>
</dbReference>
<dbReference type="Gene3D" id="2.115.10.20">
    <property type="entry name" value="Glycosyl hydrolase domain, family 43"/>
    <property type="match status" value="1"/>
</dbReference>
<keyword evidence="4 5" id="KW-0326">Glycosidase</keyword>
<evidence type="ECO:0000256" key="3">
    <source>
        <dbReference type="ARBA" id="ARBA00022801"/>
    </source>
</evidence>